<keyword evidence="3" id="KW-0813">Transport</keyword>
<keyword evidence="7 8" id="KW-0472">Membrane</keyword>
<comment type="subcellular location">
    <subcellularLocation>
        <location evidence="1">Cell membrane</location>
        <topology evidence="1">Multi-pass membrane protein</topology>
    </subcellularLocation>
</comment>
<reference evidence="9 10" key="1">
    <citation type="submission" date="2019-11" db="EMBL/GenBank/DDBJ databases">
        <authorList>
            <person name="Zhang X.Y."/>
        </authorList>
    </citation>
    <scope>NUCLEOTIDE SEQUENCE [LARGE SCALE GENOMIC DNA]</scope>
    <source>
        <strain evidence="9 10">C176</strain>
    </source>
</reference>
<dbReference type="PANTHER" id="PTHR34979">
    <property type="entry name" value="INNER MEMBRANE PROTEIN YGAZ"/>
    <property type="match status" value="1"/>
</dbReference>
<dbReference type="EMBL" id="WJPP01000005">
    <property type="protein sequence ID" value="MRH78976.1"/>
    <property type="molecule type" value="Genomic_DNA"/>
</dbReference>
<dbReference type="AlphaFoldDB" id="A0A6N7QRB2"/>
<organism evidence="9 10">
    <name type="scientific">Spiribacter salilacus</name>
    <dbReference type="NCBI Taxonomy" id="2664894"/>
    <lineage>
        <taxon>Bacteria</taxon>
        <taxon>Pseudomonadati</taxon>
        <taxon>Pseudomonadota</taxon>
        <taxon>Gammaproteobacteria</taxon>
        <taxon>Chromatiales</taxon>
        <taxon>Ectothiorhodospiraceae</taxon>
        <taxon>Spiribacter</taxon>
    </lineage>
</organism>
<dbReference type="RefSeq" id="WP_153720024.1">
    <property type="nucleotide sequence ID" value="NZ_WJPP01000005.1"/>
</dbReference>
<evidence type="ECO:0000256" key="3">
    <source>
        <dbReference type="ARBA" id="ARBA00022448"/>
    </source>
</evidence>
<evidence type="ECO:0000313" key="10">
    <source>
        <dbReference type="Proteomes" id="UP000433788"/>
    </source>
</evidence>
<feature type="transmembrane region" description="Helical" evidence="8">
    <location>
        <begin position="50"/>
        <end position="68"/>
    </location>
</feature>
<sequence length="213" mass="22433">MLAAVTPFGVAAGLAGLEVGLSPEITLGMSVVIFAGASQLAAIQLIDANAAAPIIVITALLINLRMLMYSAHLGPHFANLPLRWRGPMAYLLTDQAYALTISRFMVDDPPAYNHWFYMGVGAPLWVIWQLATAFGFWAGAAVPASWELGFFVPLIFLALLVPAIRNRPSFVAAAVAGSLSVAGRNLPAGLGLTSAALAGIVAGMLAEQWWSDD</sequence>
<comment type="caution">
    <text evidence="9">The sequence shown here is derived from an EMBL/GenBank/DDBJ whole genome shotgun (WGS) entry which is preliminary data.</text>
</comment>
<evidence type="ECO:0000256" key="2">
    <source>
        <dbReference type="ARBA" id="ARBA00010735"/>
    </source>
</evidence>
<evidence type="ECO:0000256" key="8">
    <source>
        <dbReference type="SAM" id="Phobius"/>
    </source>
</evidence>
<dbReference type="InterPro" id="IPR011606">
    <property type="entry name" value="Brnchd-chn_aa_trnsp_permease"/>
</dbReference>
<evidence type="ECO:0000256" key="7">
    <source>
        <dbReference type="ARBA" id="ARBA00023136"/>
    </source>
</evidence>
<evidence type="ECO:0000256" key="5">
    <source>
        <dbReference type="ARBA" id="ARBA00022692"/>
    </source>
</evidence>
<evidence type="ECO:0000256" key="4">
    <source>
        <dbReference type="ARBA" id="ARBA00022475"/>
    </source>
</evidence>
<keyword evidence="6 8" id="KW-1133">Transmembrane helix</keyword>
<comment type="similarity">
    <text evidence="2">Belongs to the AzlC family.</text>
</comment>
<dbReference type="Proteomes" id="UP000433788">
    <property type="component" value="Unassembled WGS sequence"/>
</dbReference>
<protein>
    <submittedName>
        <fullName evidence="9">Branched-chain amino acid ABC transporter permease</fullName>
    </submittedName>
</protein>
<keyword evidence="4" id="KW-1003">Cell membrane</keyword>
<evidence type="ECO:0000256" key="6">
    <source>
        <dbReference type="ARBA" id="ARBA00022989"/>
    </source>
</evidence>
<keyword evidence="5 8" id="KW-0812">Transmembrane</keyword>
<feature type="transmembrane region" description="Helical" evidence="8">
    <location>
        <begin position="144"/>
        <end position="164"/>
    </location>
</feature>
<feature type="transmembrane region" description="Helical" evidence="8">
    <location>
        <begin position="115"/>
        <end position="138"/>
    </location>
</feature>
<name>A0A6N7QRB2_9GAMM</name>
<feature type="transmembrane region" description="Helical" evidence="8">
    <location>
        <begin position="185"/>
        <end position="206"/>
    </location>
</feature>
<evidence type="ECO:0000313" key="9">
    <source>
        <dbReference type="EMBL" id="MRH78976.1"/>
    </source>
</evidence>
<dbReference type="GO" id="GO:1903785">
    <property type="term" value="P:L-valine transmembrane transport"/>
    <property type="evidence" value="ECO:0007669"/>
    <property type="project" value="TreeGrafter"/>
</dbReference>
<dbReference type="GO" id="GO:0005886">
    <property type="term" value="C:plasma membrane"/>
    <property type="evidence" value="ECO:0007669"/>
    <property type="project" value="UniProtKB-SubCell"/>
</dbReference>
<dbReference type="PANTHER" id="PTHR34979:SF1">
    <property type="entry name" value="INNER MEMBRANE PROTEIN YGAZ"/>
    <property type="match status" value="1"/>
</dbReference>
<gene>
    <name evidence="9" type="ORF">GH984_09715</name>
</gene>
<proteinExistence type="inferred from homology"/>
<evidence type="ECO:0000256" key="1">
    <source>
        <dbReference type="ARBA" id="ARBA00004651"/>
    </source>
</evidence>
<accession>A0A6N7QRB2</accession>
<keyword evidence="10" id="KW-1185">Reference proteome</keyword>
<dbReference type="Pfam" id="PF03591">
    <property type="entry name" value="AzlC"/>
    <property type="match status" value="1"/>
</dbReference>